<accession>A0A9X1LNB8</accession>
<dbReference type="Proteomes" id="UP001139289">
    <property type="component" value="Unassembled WGS sequence"/>
</dbReference>
<evidence type="ECO:0000313" key="1">
    <source>
        <dbReference type="EMBL" id="MCC2028757.1"/>
    </source>
</evidence>
<dbReference type="EMBL" id="JAGTTM010000001">
    <property type="protein sequence ID" value="MCC2028757.1"/>
    <property type="molecule type" value="Genomic_DNA"/>
</dbReference>
<proteinExistence type="predicted"/>
<dbReference type="AlphaFoldDB" id="A0A9X1LNB8"/>
<dbReference type="RefSeq" id="WP_175986801.1">
    <property type="nucleotide sequence ID" value="NZ_JAGTTM010000001.1"/>
</dbReference>
<name>A0A9X1LNB8_9MICO</name>
<protein>
    <submittedName>
        <fullName evidence="1">Uncharacterized protein</fullName>
    </submittedName>
</protein>
<sequence>MSENVTADLLHALVDHMDGPDIDREGWASLAMILEFPDGAFNEAHGYLYSPDGTISAVAADAWAVKPAVDAYMGSYFKDGDALPVQVLVQLDRTNGKYNVTFEDTDETRWKMTPRNRKVFREELRPTFD</sequence>
<comment type="caution">
    <text evidence="1">The sequence shown here is derived from an EMBL/GenBank/DDBJ whole genome shotgun (WGS) entry which is preliminary data.</text>
</comment>
<gene>
    <name evidence="1" type="ORF">KEC56_04350</name>
</gene>
<reference evidence="1" key="1">
    <citation type="submission" date="2021-04" db="EMBL/GenBank/DDBJ databases">
        <title>Microbacterium tenobrionis sp. nov. and Microbacterium allomyrinae sp. nov., isolated from larvae of Tenobrio molitor and Allomyrina dichotoma, respectively.</title>
        <authorList>
            <person name="Lee S.D."/>
        </authorList>
    </citation>
    <scope>NUCLEOTIDE SEQUENCE</scope>
    <source>
        <strain evidence="1">YMB-B2</strain>
    </source>
</reference>
<evidence type="ECO:0000313" key="2">
    <source>
        <dbReference type="Proteomes" id="UP001139289"/>
    </source>
</evidence>
<keyword evidence="2" id="KW-1185">Reference proteome</keyword>
<organism evidence="1 2">
    <name type="scientific">Microbacterium tenebrionis</name>
    <dbReference type="NCBI Taxonomy" id="2830665"/>
    <lineage>
        <taxon>Bacteria</taxon>
        <taxon>Bacillati</taxon>
        <taxon>Actinomycetota</taxon>
        <taxon>Actinomycetes</taxon>
        <taxon>Micrococcales</taxon>
        <taxon>Microbacteriaceae</taxon>
        <taxon>Microbacterium</taxon>
    </lineage>
</organism>